<evidence type="ECO:0000256" key="1">
    <source>
        <dbReference type="SAM" id="MobiDB-lite"/>
    </source>
</evidence>
<dbReference type="OrthoDB" id="7822108at2"/>
<dbReference type="EMBL" id="FNCI01000001">
    <property type="protein sequence ID" value="SDF69987.1"/>
    <property type="molecule type" value="Genomic_DNA"/>
</dbReference>
<name>A0A1G7N7X3_9GAMM</name>
<organism evidence="2 3">
    <name type="scientific">Onishia taeanensis</name>
    <dbReference type="NCBI Taxonomy" id="284577"/>
    <lineage>
        <taxon>Bacteria</taxon>
        <taxon>Pseudomonadati</taxon>
        <taxon>Pseudomonadota</taxon>
        <taxon>Gammaproteobacteria</taxon>
        <taxon>Oceanospirillales</taxon>
        <taxon>Halomonadaceae</taxon>
        <taxon>Onishia</taxon>
    </lineage>
</organism>
<evidence type="ECO:0000313" key="2">
    <source>
        <dbReference type="EMBL" id="SDF69987.1"/>
    </source>
</evidence>
<keyword evidence="3" id="KW-1185">Reference proteome</keyword>
<evidence type="ECO:0000313" key="3">
    <source>
        <dbReference type="Proteomes" id="UP000198641"/>
    </source>
</evidence>
<dbReference type="RefSeq" id="WP_139172511.1">
    <property type="nucleotide sequence ID" value="NZ_FNCI01000001.1"/>
</dbReference>
<dbReference type="STRING" id="284577.SAMN05216571_101271"/>
<reference evidence="2 3" key="1">
    <citation type="submission" date="2016-10" db="EMBL/GenBank/DDBJ databases">
        <authorList>
            <person name="de Groot N.N."/>
        </authorList>
    </citation>
    <scope>NUCLEOTIDE SEQUENCE [LARGE SCALE GENOMIC DNA]</scope>
    <source>
        <strain evidence="2 3">BH539</strain>
    </source>
</reference>
<protein>
    <submittedName>
        <fullName evidence="2">Uncharacterized protein</fullName>
    </submittedName>
</protein>
<sequence>MSNEHFSLQAEIAELENILRTIPEEKAISRLSFESRLEEARSRLAELGEPVVKEKLQLTFRGQPVDGTSGILADFGGKAVEVFSSAVSTVMASINGDIGERGPVAKKDADKLMITGTAVGSFGFELEVAGNSNPLFEEDDVTAGGVVEIIQDLLETAATGTDDEITEVVDVIHPRALKKVSEFLGFLESQKASCGISFKGKSFKFSNNSQLSNAALKLKDQNVKERPVEFEGKFVGFLPHSRMFEFSIRETGEIIKGKIGSKKIDIEQLSDNFLKAPVGVTLNSVSVGEGKPKYTLTSASDIRAKAGGGSQPPLTQE</sequence>
<accession>A0A1G7N7X3</accession>
<dbReference type="AlphaFoldDB" id="A0A1G7N7X3"/>
<dbReference type="Proteomes" id="UP000198641">
    <property type="component" value="Unassembled WGS sequence"/>
</dbReference>
<gene>
    <name evidence="2" type="ORF">SAMN05216571_101271</name>
</gene>
<feature type="region of interest" description="Disordered" evidence="1">
    <location>
        <begin position="298"/>
        <end position="317"/>
    </location>
</feature>
<proteinExistence type="predicted"/>